<keyword evidence="4" id="KW-1185">Reference proteome</keyword>
<evidence type="ECO:0000313" key="4">
    <source>
        <dbReference type="Proteomes" id="UP000319004"/>
    </source>
</evidence>
<name>A0A518HVV5_9BACT</name>
<dbReference type="PRINTS" id="PR00099">
    <property type="entry name" value="CPSGATASE"/>
</dbReference>
<feature type="domain" description="Glutamine amidotransferase" evidence="2">
    <location>
        <begin position="4"/>
        <end position="190"/>
    </location>
</feature>
<dbReference type="InterPro" id="IPR006221">
    <property type="entry name" value="TrpG/PapA_dom"/>
</dbReference>
<sequence>MVIVIDNYDSFTYNLVQRLGEIDATTQLRVFRNDEISVAEMESLAPERILVSPGPCTPNEAGVSVECIRHFAGKVPMLGVCLGHQSIGQAFGATIIRAPQLMHGKTDEIFHDDQGLFAGLRNPFVATRYHSLVIDPETMPDCLQVAAWTDTGGQRQIMGVRHKTFKLEGWQFHPESFLTQPGIEMLTRFLRW</sequence>
<gene>
    <name evidence="3" type="primary">trpG</name>
    <name evidence="3" type="ORF">Enr13x_48250</name>
</gene>
<protein>
    <submittedName>
        <fullName evidence="3">Anthranilate synthase component 2</fullName>
        <ecNumber evidence="3">4.1.3.27</ecNumber>
    </submittedName>
</protein>
<dbReference type="RefSeq" id="WP_145389199.1">
    <property type="nucleotide sequence ID" value="NZ_CP037423.1"/>
</dbReference>
<dbReference type="PROSITE" id="PS51273">
    <property type="entry name" value="GATASE_TYPE_1"/>
    <property type="match status" value="1"/>
</dbReference>
<evidence type="ECO:0000313" key="3">
    <source>
        <dbReference type="EMBL" id="QDV44953.1"/>
    </source>
</evidence>
<proteinExistence type="predicted"/>
<dbReference type="InterPro" id="IPR050472">
    <property type="entry name" value="Anth_synth/Amidotransfase"/>
</dbReference>
<dbReference type="GO" id="GO:0005829">
    <property type="term" value="C:cytosol"/>
    <property type="evidence" value="ECO:0007669"/>
    <property type="project" value="TreeGrafter"/>
</dbReference>
<dbReference type="NCBIfam" id="TIGR00566">
    <property type="entry name" value="trpG_papA"/>
    <property type="match status" value="1"/>
</dbReference>
<keyword evidence="1" id="KW-0315">Glutamine amidotransferase</keyword>
<dbReference type="GO" id="GO:0004049">
    <property type="term" value="F:anthranilate synthase activity"/>
    <property type="evidence" value="ECO:0007669"/>
    <property type="project" value="UniProtKB-EC"/>
</dbReference>
<dbReference type="CDD" id="cd01743">
    <property type="entry name" value="GATase1_Anthranilate_Synthase"/>
    <property type="match status" value="1"/>
</dbReference>
<dbReference type="FunFam" id="3.40.50.880:FF:000003">
    <property type="entry name" value="Anthranilate synthase component II"/>
    <property type="match status" value="1"/>
</dbReference>
<dbReference type="SUPFAM" id="SSF52317">
    <property type="entry name" value="Class I glutamine amidotransferase-like"/>
    <property type="match status" value="1"/>
</dbReference>
<dbReference type="Pfam" id="PF00117">
    <property type="entry name" value="GATase"/>
    <property type="match status" value="1"/>
</dbReference>
<dbReference type="PRINTS" id="PR00096">
    <property type="entry name" value="GATASE"/>
</dbReference>
<dbReference type="Proteomes" id="UP000319004">
    <property type="component" value="Chromosome"/>
</dbReference>
<dbReference type="OrthoDB" id="9804328at2"/>
<accession>A0A518HVV5</accession>
<evidence type="ECO:0000256" key="1">
    <source>
        <dbReference type="ARBA" id="ARBA00022962"/>
    </source>
</evidence>
<dbReference type="InterPro" id="IPR017926">
    <property type="entry name" value="GATASE"/>
</dbReference>
<dbReference type="PANTHER" id="PTHR43418:SF4">
    <property type="entry name" value="MULTIFUNCTIONAL TRYPTOPHAN BIOSYNTHESIS PROTEIN"/>
    <property type="match status" value="1"/>
</dbReference>
<dbReference type="KEGG" id="snep:Enr13x_48250"/>
<keyword evidence="3" id="KW-0456">Lyase</keyword>
<evidence type="ECO:0000259" key="2">
    <source>
        <dbReference type="Pfam" id="PF00117"/>
    </source>
</evidence>
<dbReference type="GO" id="GO:0000162">
    <property type="term" value="P:L-tryptophan biosynthetic process"/>
    <property type="evidence" value="ECO:0007669"/>
    <property type="project" value="TreeGrafter"/>
</dbReference>
<reference evidence="3 4" key="1">
    <citation type="submission" date="2019-03" db="EMBL/GenBank/DDBJ databases">
        <title>Deep-cultivation of Planctomycetes and their phenomic and genomic characterization uncovers novel biology.</title>
        <authorList>
            <person name="Wiegand S."/>
            <person name="Jogler M."/>
            <person name="Boedeker C."/>
            <person name="Pinto D."/>
            <person name="Vollmers J."/>
            <person name="Rivas-Marin E."/>
            <person name="Kohn T."/>
            <person name="Peeters S.H."/>
            <person name="Heuer A."/>
            <person name="Rast P."/>
            <person name="Oberbeckmann S."/>
            <person name="Bunk B."/>
            <person name="Jeske O."/>
            <person name="Meyerdierks A."/>
            <person name="Storesund J.E."/>
            <person name="Kallscheuer N."/>
            <person name="Luecker S."/>
            <person name="Lage O.M."/>
            <person name="Pohl T."/>
            <person name="Merkel B.J."/>
            <person name="Hornburger P."/>
            <person name="Mueller R.-W."/>
            <person name="Bruemmer F."/>
            <person name="Labrenz M."/>
            <person name="Spormann A.M."/>
            <person name="Op den Camp H."/>
            <person name="Overmann J."/>
            <person name="Amann R."/>
            <person name="Jetten M.S.M."/>
            <person name="Mascher T."/>
            <person name="Medema M.H."/>
            <person name="Devos D.P."/>
            <person name="Kaster A.-K."/>
            <person name="Ovreas L."/>
            <person name="Rohde M."/>
            <person name="Galperin M.Y."/>
            <person name="Jogler C."/>
        </authorList>
    </citation>
    <scope>NUCLEOTIDE SEQUENCE [LARGE SCALE GENOMIC DNA]</scope>
    <source>
        <strain evidence="3 4">Enr13</strain>
    </source>
</reference>
<dbReference type="PANTHER" id="PTHR43418">
    <property type="entry name" value="MULTIFUNCTIONAL TRYPTOPHAN BIOSYNTHESIS PROTEIN-RELATED"/>
    <property type="match status" value="1"/>
</dbReference>
<dbReference type="Gene3D" id="3.40.50.880">
    <property type="match status" value="1"/>
</dbReference>
<dbReference type="InterPro" id="IPR029062">
    <property type="entry name" value="Class_I_gatase-like"/>
</dbReference>
<dbReference type="AlphaFoldDB" id="A0A518HVV5"/>
<organism evidence="3 4">
    <name type="scientific">Stieleria neptunia</name>
    <dbReference type="NCBI Taxonomy" id="2527979"/>
    <lineage>
        <taxon>Bacteria</taxon>
        <taxon>Pseudomonadati</taxon>
        <taxon>Planctomycetota</taxon>
        <taxon>Planctomycetia</taxon>
        <taxon>Pirellulales</taxon>
        <taxon>Pirellulaceae</taxon>
        <taxon>Stieleria</taxon>
    </lineage>
</organism>
<dbReference type="EMBL" id="CP037423">
    <property type="protein sequence ID" value="QDV44953.1"/>
    <property type="molecule type" value="Genomic_DNA"/>
</dbReference>
<dbReference type="PRINTS" id="PR00097">
    <property type="entry name" value="ANTSNTHASEII"/>
</dbReference>
<dbReference type="EC" id="4.1.3.27" evidence="3"/>